<organism evidence="1">
    <name type="scientific">Staphylothermus marinus</name>
    <dbReference type="NCBI Taxonomy" id="2280"/>
    <lineage>
        <taxon>Archaea</taxon>
        <taxon>Thermoproteota</taxon>
        <taxon>Thermoprotei</taxon>
        <taxon>Desulfurococcales</taxon>
        <taxon>Desulfurococcaceae</taxon>
        <taxon>Staphylothermus</taxon>
    </lineage>
</organism>
<proteinExistence type="predicted"/>
<reference evidence="1" key="1">
    <citation type="journal article" date="2020" name="mSystems">
        <title>Genome- and Community-Level Interaction Insights into Carbon Utilization and Element Cycling Functions of Hydrothermarchaeota in Hydrothermal Sediment.</title>
        <authorList>
            <person name="Zhou Z."/>
            <person name="Liu Y."/>
            <person name="Xu W."/>
            <person name="Pan J."/>
            <person name="Luo Z.H."/>
            <person name="Li M."/>
        </authorList>
    </citation>
    <scope>NUCLEOTIDE SEQUENCE [LARGE SCALE GENOMIC DNA]</scope>
    <source>
        <strain evidence="1">SpSt-642</strain>
    </source>
</reference>
<name>A0A7C4D8B8_STAMA</name>
<gene>
    <name evidence="1" type="ORF">ENU14_06045</name>
</gene>
<accession>A0A7C4D8B8</accession>
<protein>
    <submittedName>
        <fullName evidence="1">Uncharacterized protein</fullName>
    </submittedName>
</protein>
<sequence length="147" mass="17264">MTLQPHTSFSNIRGRFVYEYNIYPNNMIEIVYHNKRTHYKKIYQIYFDPDRGVLISTKMIEDAIKLSDSMFSIINASVVKPNIPLYALISVLNRNVPGFSYKCKIKKELCPIKIFKYEDGFKTVVQSSSVLEQMYRVFKKYSIQPPS</sequence>
<dbReference type="EMBL" id="DTBJ01000052">
    <property type="protein sequence ID" value="HGM59122.1"/>
    <property type="molecule type" value="Genomic_DNA"/>
</dbReference>
<evidence type="ECO:0000313" key="1">
    <source>
        <dbReference type="EMBL" id="HGM59122.1"/>
    </source>
</evidence>
<dbReference type="AlphaFoldDB" id="A0A7C4D8B8"/>
<comment type="caution">
    <text evidence="1">The sequence shown here is derived from an EMBL/GenBank/DDBJ whole genome shotgun (WGS) entry which is preliminary data.</text>
</comment>